<reference evidence="3" key="1">
    <citation type="submission" date="2019-02" db="EMBL/GenBank/DDBJ databases">
        <authorList>
            <person name="Gruber-Vodicka R. H."/>
            <person name="Seah K. B. B."/>
        </authorList>
    </citation>
    <scope>NUCLEOTIDE SEQUENCE</scope>
    <source>
        <strain evidence="3">BECK_SA2B15</strain>
    </source>
</reference>
<dbReference type="AlphaFoldDB" id="A0A450VGU9"/>
<name>A0A450VGU9_9GAMM</name>
<sequence length="58" mass="6685">MSTYTQLTRAQRYRISALMKAGHARRETADTVGVHKSTITREPHRNRGNKGYRPRLST</sequence>
<gene>
    <name evidence="3" type="ORF">BECKH772A_GA0070896_103722</name>
</gene>
<accession>A0A450VGU9</accession>
<evidence type="ECO:0000259" key="2">
    <source>
        <dbReference type="Pfam" id="PF13936"/>
    </source>
</evidence>
<feature type="compositionally biased region" description="Basic residues" evidence="1">
    <location>
        <begin position="46"/>
        <end position="58"/>
    </location>
</feature>
<protein>
    <submittedName>
        <fullName evidence="3">Helix-turn-helix domain-containing protein</fullName>
    </submittedName>
</protein>
<dbReference type="EMBL" id="CAADFG010000372">
    <property type="protein sequence ID" value="VFK03985.1"/>
    <property type="molecule type" value="Genomic_DNA"/>
</dbReference>
<dbReference type="Gene3D" id="1.10.10.60">
    <property type="entry name" value="Homeodomain-like"/>
    <property type="match status" value="1"/>
</dbReference>
<organism evidence="3">
    <name type="scientific">Candidatus Kentrum eta</name>
    <dbReference type="NCBI Taxonomy" id="2126337"/>
    <lineage>
        <taxon>Bacteria</taxon>
        <taxon>Pseudomonadati</taxon>
        <taxon>Pseudomonadota</taxon>
        <taxon>Gammaproteobacteria</taxon>
        <taxon>Candidatus Kentrum</taxon>
    </lineage>
</organism>
<evidence type="ECO:0000313" key="3">
    <source>
        <dbReference type="EMBL" id="VFK03985.1"/>
    </source>
</evidence>
<dbReference type="Pfam" id="PF13936">
    <property type="entry name" value="HTH_38"/>
    <property type="match status" value="1"/>
</dbReference>
<feature type="region of interest" description="Disordered" evidence="1">
    <location>
        <begin position="24"/>
        <end position="58"/>
    </location>
</feature>
<feature type="domain" description="Transposase IS30-like HTH" evidence="2">
    <location>
        <begin position="4"/>
        <end position="46"/>
    </location>
</feature>
<proteinExistence type="predicted"/>
<evidence type="ECO:0000256" key="1">
    <source>
        <dbReference type="SAM" id="MobiDB-lite"/>
    </source>
</evidence>
<dbReference type="InterPro" id="IPR025246">
    <property type="entry name" value="IS30-like_HTH"/>
</dbReference>